<dbReference type="SUPFAM" id="SSF55729">
    <property type="entry name" value="Acyl-CoA N-acyltransferases (Nat)"/>
    <property type="match status" value="1"/>
</dbReference>
<keyword evidence="2" id="KW-0808">Transferase</keyword>
<dbReference type="HOGENOM" id="CLU_132888_2_2_9"/>
<dbReference type="OrthoDB" id="9793389at2"/>
<evidence type="ECO:0000313" key="2">
    <source>
        <dbReference type="EMBL" id="AGF58913.1"/>
    </source>
</evidence>
<dbReference type="eggNOG" id="COG2388">
    <property type="taxonomic scope" value="Bacteria"/>
</dbReference>
<dbReference type="AlphaFoldDB" id="M1MRX7"/>
<dbReference type="PATRIC" id="fig|931276.5.peg.5215"/>
<organism evidence="2 3">
    <name type="scientific">Clostridium saccharoperbutylacetonicum N1-4(HMT)</name>
    <dbReference type="NCBI Taxonomy" id="931276"/>
    <lineage>
        <taxon>Bacteria</taxon>
        <taxon>Bacillati</taxon>
        <taxon>Bacillota</taxon>
        <taxon>Clostridia</taxon>
        <taxon>Eubacteriales</taxon>
        <taxon>Clostridiaceae</taxon>
        <taxon>Clostridium</taxon>
    </lineage>
</organism>
<protein>
    <submittedName>
        <fullName evidence="2">Putative acetyltransferase</fullName>
    </submittedName>
</protein>
<accession>M1MRX7</accession>
<name>M1MRX7_9CLOT</name>
<reference evidence="2 3" key="1">
    <citation type="submission" date="2013-02" db="EMBL/GenBank/DDBJ databases">
        <title>Genome sequence of Clostridium saccharoperbutylacetonicum N1-4(HMT).</title>
        <authorList>
            <person name="Poehlein A."/>
            <person name="Daniel R."/>
        </authorList>
    </citation>
    <scope>NUCLEOTIDE SEQUENCE [LARGE SCALE GENOMIC DNA]</scope>
    <source>
        <strain evidence="3">N1-4(HMT)</strain>
    </source>
</reference>
<dbReference type="STRING" id="36745.CLSAP_49110"/>
<dbReference type="RefSeq" id="WP_015395221.1">
    <property type="nucleotide sequence ID" value="NC_020291.1"/>
</dbReference>
<dbReference type="PANTHER" id="PTHR31435">
    <property type="entry name" value="PROTEIN NATD1"/>
    <property type="match status" value="1"/>
</dbReference>
<dbReference type="Gene3D" id="3.40.630.30">
    <property type="match status" value="1"/>
</dbReference>
<dbReference type="InterPro" id="IPR016181">
    <property type="entry name" value="Acyl_CoA_acyltransferase"/>
</dbReference>
<sequence>MEIKKGTNKFYIGDSEEKPLAQIILTDMEKEIIKIEHTYVYEELKGKGVGKILVKKVVDFALLNNKKIIPVCDYAKKEFDKNEEYTSVLYNSLEQ</sequence>
<dbReference type="InterPro" id="IPR031165">
    <property type="entry name" value="GNAT_YJDJ"/>
</dbReference>
<dbReference type="InterPro" id="IPR045057">
    <property type="entry name" value="Gcn5-rel_NAT"/>
</dbReference>
<dbReference type="PROSITE" id="PS51729">
    <property type="entry name" value="GNAT_YJDJ"/>
    <property type="match status" value="1"/>
</dbReference>
<gene>
    <name evidence="2" type="ORF">Cspa_c51620</name>
</gene>
<evidence type="ECO:0000259" key="1">
    <source>
        <dbReference type="PROSITE" id="PS51729"/>
    </source>
</evidence>
<dbReference type="KEGG" id="csr:Cspa_c51620"/>
<feature type="domain" description="N-acetyltransferase" evidence="1">
    <location>
        <begin position="2"/>
        <end position="90"/>
    </location>
</feature>
<dbReference type="CDD" id="cd04301">
    <property type="entry name" value="NAT_SF"/>
    <property type="match status" value="1"/>
</dbReference>
<dbReference type="Proteomes" id="UP000011728">
    <property type="component" value="Chromosome"/>
</dbReference>
<dbReference type="EMBL" id="CP004121">
    <property type="protein sequence ID" value="AGF58913.1"/>
    <property type="molecule type" value="Genomic_DNA"/>
</dbReference>
<dbReference type="GO" id="GO:0016740">
    <property type="term" value="F:transferase activity"/>
    <property type="evidence" value="ECO:0007669"/>
    <property type="project" value="UniProtKB-KW"/>
</dbReference>
<dbReference type="Pfam" id="PF14542">
    <property type="entry name" value="Acetyltransf_CG"/>
    <property type="match status" value="1"/>
</dbReference>
<proteinExistence type="predicted"/>
<keyword evidence="3" id="KW-1185">Reference proteome</keyword>
<evidence type="ECO:0000313" key="3">
    <source>
        <dbReference type="Proteomes" id="UP000011728"/>
    </source>
</evidence>
<dbReference type="PANTHER" id="PTHR31435:SF10">
    <property type="entry name" value="BSR4717 PROTEIN"/>
    <property type="match status" value="1"/>
</dbReference>